<evidence type="ECO:0000313" key="9">
    <source>
        <dbReference type="Ensembl" id="ENSELUP00000038932.2"/>
    </source>
</evidence>
<evidence type="ECO:0000256" key="7">
    <source>
        <dbReference type="RuleBase" id="RU000682"/>
    </source>
</evidence>
<proteinExistence type="inferred from homology"/>
<dbReference type="Bgee" id="ENSELUG00000018928">
    <property type="expression patterns" value="Expressed in testis"/>
</dbReference>
<dbReference type="AlphaFoldDB" id="A0A3P9ADW5"/>
<dbReference type="Pfam" id="PF00046">
    <property type="entry name" value="Homeodomain"/>
    <property type="match status" value="1"/>
</dbReference>
<accession>A0A3P9ADW5</accession>
<sequence>TDMANFSVEWLSKSCYNTVTGRVDVKEDTTLGRHCRTTSQICGEVFPRAPSTYTRVSVEFALQRRLRTKFTTDQISRLERTFNKHKYLGATQRRKIAEKLKLSETQVKTWFQNRRMKLKREVQDLRPEFFAPPASLLPPLVYRVPMQPMVHQQTVNPLMLPPCYY</sequence>
<dbReference type="GeneTree" id="ENSGT00940000165215"/>
<comment type="similarity">
    <text evidence="5">Belongs to the BAR homeobox family.</text>
</comment>
<dbReference type="InterPro" id="IPR009057">
    <property type="entry name" value="Homeodomain-like_sf"/>
</dbReference>
<reference evidence="9" key="2">
    <citation type="submission" date="2020-02" db="EMBL/GenBank/DDBJ databases">
        <title>Esox lucius (northern pike) genome, fEsoLuc1, primary haplotype.</title>
        <authorList>
            <person name="Myers G."/>
            <person name="Karagic N."/>
            <person name="Meyer A."/>
            <person name="Pippel M."/>
            <person name="Reichard M."/>
            <person name="Winkler S."/>
            <person name="Tracey A."/>
            <person name="Sims Y."/>
            <person name="Howe K."/>
            <person name="Rhie A."/>
            <person name="Formenti G."/>
            <person name="Durbin R."/>
            <person name="Fedrigo O."/>
            <person name="Jarvis E.D."/>
        </authorList>
    </citation>
    <scope>NUCLEOTIDE SEQUENCE [LARGE SCALE GENOMIC DNA]</scope>
</reference>
<dbReference type="Gene3D" id="1.10.10.60">
    <property type="entry name" value="Homeodomain-like"/>
    <property type="match status" value="1"/>
</dbReference>
<reference evidence="10" key="1">
    <citation type="journal article" date="2014" name="PLoS ONE">
        <title>The genome and linkage map of the northern pike (Esox lucius): conserved synteny revealed between the salmonid sister group and the Neoteleostei.</title>
        <authorList>
            <person name="Rondeau E.B."/>
            <person name="Minkley D.R."/>
            <person name="Leong J.S."/>
            <person name="Messmer A.M."/>
            <person name="Jantzen J.R."/>
            <person name="von Schalburg K.R."/>
            <person name="Lemon C."/>
            <person name="Bird N.H."/>
            <person name="Koop B.F."/>
        </authorList>
    </citation>
    <scope>NUCLEOTIDE SEQUENCE</scope>
</reference>
<dbReference type="InterPro" id="IPR001356">
    <property type="entry name" value="HD"/>
</dbReference>
<dbReference type="PROSITE" id="PS00027">
    <property type="entry name" value="HOMEOBOX_1"/>
    <property type="match status" value="1"/>
</dbReference>
<keyword evidence="2 6" id="KW-0238">DNA-binding</keyword>
<dbReference type="InterPro" id="IPR050848">
    <property type="entry name" value="Homeobox_TF"/>
</dbReference>
<dbReference type="GO" id="GO:0003677">
    <property type="term" value="F:DNA binding"/>
    <property type="evidence" value="ECO:0007669"/>
    <property type="project" value="UniProtKB-UniRule"/>
</dbReference>
<dbReference type="SMART" id="SM00389">
    <property type="entry name" value="HOX"/>
    <property type="match status" value="1"/>
</dbReference>
<dbReference type="GO" id="GO:0000981">
    <property type="term" value="F:DNA-binding transcription factor activity, RNA polymerase II-specific"/>
    <property type="evidence" value="ECO:0007669"/>
    <property type="project" value="InterPro"/>
</dbReference>
<name>A0A3P9ADW5_ESOLU</name>
<evidence type="ECO:0000256" key="6">
    <source>
        <dbReference type="PROSITE-ProRule" id="PRU00108"/>
    </source>
</evidence>
<dbReference type="PANTHER" id="PTHR24333">
    <property type="entry name" value="HOMEO BOX HB9 LIKE A-RELATED"/>
    <property type="match status" value="1"/>
</dbReference>
<feature type="domain" description="Homeobox" evidence="8">
    <location>
        <begin position="61"/>
        <end position="121"/>
    </location>
</feature>
<dbReference type="InterPro" id="IPR020479">
    <property type="entry name" value="HD_metazoa"/>
</dbReference>
<reference evidence="9" key="4">
    <citation type="submission" date="2025-09" db="UniProtKB">
        <authorList>
            <consortium name="Ensembl"/>
        </authorList>
    </citation>
    <scope>IDENTIFICATION</scope>
</reference>
<dbReference type="PANTHER" id="PTHR24333:SF5">
    <property type="entry name" value="VENT HOMEOBOX"/>
    <property type="match status" value="1"/>
</dbReference>
<dbReference type="Ensembl" id="ENSELUT00000041084.3">
    <property type="protein sequence ID" value="ENSELUP00000038932.2"/>
    <property type="gene ID" value="ENSELUG00000018928.3"/>
</dbReference>
<dbReference type="GO" id="GO:0005634">
    <property type="term" value="C:nucleus"/>
    <property type="evidence" value="ECO:0007669"/>
    <property type="project" value="UniProtKB-SubCell"/>
</dbReference>
<evidence type="ECO:0000256" key="5">
    <source>
        <dbReference type="ARBA" id="ARBA00038196"/>
    </source>
</evidence>
<evidence type="ECO:0000256" key="2">
    <source>
        <dbReference type="ARBA" id="ARBA00023125"/>
    </source>
</evidence>
<comment type="subcellular location">
    <subcellularLocation>
        <location evidence="1 6 7">Nucleus</location>
    </subcellularLocation>
</comment>
<evidence type="ECO:0000313" key="10">
    <source>
        <dbReference type="Proteomes" id="UP000265140"/>
    </source>
</evidence>
<dbReference type="PRINTS" id="PR00024">
    <property type="entry name" value="HOMEOBOX"/>
</dbReference>
<keyword evidence="3 6" id="KW-0371">Homeobox</keyword>
<evidence type="ECO:0000256" key="3">
    <source>
        <dbReference type="ARBA" id="ARBA00023155"/>
    </source>
</evidence>
<evidence type="ECO:0000256" key="1">
    <source>
        <dbReference type="ARBA" id="ARBA00004123"/>
    </source>
</evidence>
<evidence type="ECO:0000259" key="8">
    <source>
        <dbReference type="PROSITE" id="PS50071"/>
    </source>
</evidence>
<keyword evidence="10" id="KW-1185">Reference proteome</keyword>
<organism evidence="9 10">
    <name type="scientific">Esox lucius</name>
    <name type="common">Northern pike</name>
    <dbReference type="NCBI Taxonomy" id="8010"/>
    <lineage>
        <taxon>Eukaryota</taxon>
        <taxon>Metazoa</taxon>
        <taxon>Chordata</taxon>
        <taxon>Craniata</taxon>
        <taxon>Vertebrata</taxon>
        <taxon>Euteleostomi</taxon>
        <taxon>Actinopterygii</taxon>
        <taxon>Neopterygii</taxon>
        <taxon>Teleostei</taxon>
        <taxon>Protacanthopterygii</taxon>
        <taxon>Esociformes</taxon>
        <taxon>Esocidae</taxon>
        <taxon>Esox</taxon>
    </lineage>
</organism>
<gene>
    <name evidence="9" type="primary">MRPL42</name>
</gene>
<evidence type="ECO:0000256" key="4">
    <source>
        <dbReference type="ARBA" id="ARBA00023242"/>
    </source>
</evidence>
<keyword evidence="4 6" id="KW-0539">Nucleus</keyword>
<reference evidence="9" key="3">
    <citation type="submission" date="2025-08" db="UniProtKB">
        <authorList>
            <consortium name="Ensembl"/>
        </authorList>
    </citation>
    <scope>IDENTIFICATION</scope>
</reference>
<dbReference type="SUPFAM" id="SSF46689">
    <property type="entry name" value="Homeodomain-like"/>
    <property type="match status" value="1"/>
</dbReference>
<protein>
    <recommendedName>
        <fullName evidence="8">Homeobox domain-containing protein</fullName>
    </recommendedName>
</protein>
<dbReference type="PROSITE" id="PS50071">
    <property type="entry name" value="HOMEOBOX_2"/>
    <property type="match status" value="1"/>
</dbReference>
<dbReference type="Proteomes" id="UP000265140">
    <property type="component" value="Chromosome 6"/>
</dbReference>
<feature type="DNA-binding region" description="Homeobox" evidence="6">
    <location>
        <begin position="63"/>
        <end position="122"/>
    </location>
</feature>
<dbReference type="CDD" id="cd00086">
    <property type="entry name" value="homeodomain"/>
    <property type="match status" value="1"/>
</dbReference>
<dbReference type="InterPro" id="IPR017970">
    <property type="entry name" value="Homeobox_CS"/>
</dbReference>